<feature type="region of interest" description="Disordered" evidence="1">
    <location>
        <begin position="142"/>
        <end position="172"/>
    </location>
</feature>
<evidence type="ECO:0000256" key="1">
    <source>
        <dbReference type="SAM" id="MobiDB-lite"/>
    </source>
</evidence>
<dbReference type="Proteomes" id="UP000467840">
    <property type="component" value="Chromosome 16"/>
</dbReference>
<evidence type="ECO:0000313" key="3">
    <source>
        <dbReference type="Proteomes" id="UP000467840"/>
    </source>
</evidence>
<dbReference type="AlphaFoldDB" id="A0A6A6LQ42"/>
<dbReference type="EMBL" id="JAAGAX010000009">
    <property type="protein sequence ID" value="KAF2303562.1"/>
    <property type="molecule type" value="Genomic_DNA"/>
</dbReference>
<name>A0A6A6LQ42_HEVBR</name>
<feature type="compositionally biased region" description="Basic residues" evidence="1">
    <location>
        <begin position="153"/>
        <end position="163"/>
    </location>
</feature>
<organism evidence="2 3">
    <name type="scientific">Hevea brasiliensis</name>
    <name type="common">Para rubber tree</name>
    <name type="synonym">Siphonia brasiliensis</name>
    <dbReference type="NCBI Taxonomy" id="3981"/>
    <lineage>
        <taxon>Eukaryota</taxon>
        <taxon>Viridiplantae</taxon>
        <taxon>Streptophyta</taxon>
        <taxon>Embryophyta</taxon>
        <taxon>Tracheophyta</taxon>
        <taxon>Spermatophyta</taxon>
        <taxon>Magnoliopsida</taxon>
        <taxon>eudicotyledons</taxon>
        <taxon>Gunneridae</taxon>
        <taxon>Pentapetalae</taxon>
        <taxon>rosids</taxon>
        <taxon>fabids</taxon>
        <taxon>Malpighiales</taxon>
        <taxon>Euphorbiaceae</taxon>
        <taxon>Crotonoideae</taxon>
        <taxon>Micrandreae</taxon>
        <taxon>Hevea</taxon>
    </lineage>
</organism>
<reference evidence="2 3" key="1">
    <citation type="journal article" date="2020" name="Mol. Plant">
        <title>The Chromosome-Based Rubber Tree Genome Provides New Insights into Spurge Genome Evolution and Rubber Biosynthesis.</title>
        <authorList>
            <person name="Liu J."/>
            <person name="Shi C."/>
            <person name="Shi C.C."/>
            <person name="Li W."/>
            <person name="Zhang Q.J."/>
            <person name="Zhang Y."/>
            <person name="Li K."/>
            <person name="Lu H.F."/>
            <person name="Shi C."/>
            <person name="Zhu S.T."/>
            <person name="Xiao Z.Y."/>
            <person name="Nan H."/>
            <person name="Yue Y."/>
            <person name="Zhu X.G."/>
            <person name="Wu Y."/>
            <person name="Hong X.N."/>
            <person name="Fan G.Y."/>
            <person name="Tong Y."/>
            <person name="Zhang D."/>
            <person name="Mao C.L."/>
            <person name="Liu Y.L."/>
            <person name="Hao S.J."/>
            <person name="Liu W.Q."/>
            <person name="Lv M.Q."/>
            <person name="Zhang H.B."/>
            <person name="Liu Y."/>
            <person name="Hu-Tang G.R."/>
            <person name="Wang J.P."/>
            <person name="Wang J.H."/>
            <person name="Sun Y.H."/>
            <person name="Ni S.B."/>
            <person name="Chen W.B."/>
            <person name="Zhang X.C."/>
            <person name="Jiao Y.N."/>
            <person name="Eichler E.E."/>
            <person name="Li G.H."/>
            <person name="Liu X."/>
            <person name="Gao L.Z."/>
        </authorList>
    </citation>
    <scope>NUCLEOTIDE SEQUENCE [LARGE SCALE GENOMIC DNA]</scope>
    <source>
        <strain evidence="3">cv. GT1</strain>
        <tissue evidence="2">Leaf</tissue>
    </source>
</reference>
<keyword evidence="3" id="KW-1185">Reference proteome</keyword>
<evidence type="ECO:0000313" key="2">
    <source>
        <dbReference type="EMBL" id="KAF2303562.1"/>
    </source>
</evidence>
<gene>
    <name evidence="2" type="ORF">GH714_019186</name>
</gene>
<proteinExistence type="predicted"/>
<feature type="compositionally biased region" description="Basic and acidic residues" evidence="1">
    <location>
        <begin position="142"/>
        <end position="152"/>
    </location>
</feature>
<accession>A0A6A6LQ42</accession>
<comment type="caution">
    <text evidence="2">The sequence shown here is derived from an EMBL/GenBank/DDBJ whole genome shotgun (WGS) entry which is preliminary data.</text>
</comment>
<protein>
    <submittedName>
        <fullName evidence="2">Uncharacterized protein</fullName>
    </submittedName>
</protein>
<sequence length="172" mass="18940">MLISTQIAAIVSGTFTFSTFKNTSPRPQTDEDLSRLLIHPPDPSLRCQSLGNLGSCQENEVSILVDKKNSRAALDGIVPICDPHHRLSTSLVEPNTKISIARIARGEKSHAKTVVLGDEKVAMGNGLVYGYGVCGRGKYDTQDSKQNKEKQLFQKKKKKKKRSSFSAMMIFS</sequence>